<gene>
    <name evidence="2" type="ORF">NPIL_192621</name>
</gene>
<evidence type="ECO:0000313" key="3">
    <source>
        <dbReference type="Proteomes" id="UP000887013"/>
    </source>
</evidence>
<keyword evidence="3" id="KW-1185">Reference proteome</keyword>
<dbReference type="AlphaFoldDB" id="A0A8X6NBU4"/>
<feature type="transmembrane region" description="Helical" evidence="1">
    <location>
        <begin position="68"/>
        <end position="86"/>
    </location>
</feature>
<reference evidence="2" key="1">
    <citation type="submission" date="2020-08" db="EMBL/GenBank/DDBJ databases">
        <title>Multicomponent nature underlies the extraordinary mechanical properties of spider dragline silk.</title>
        <authorList>
            <person name="Kono N."/>
            <person name="Nakamura H."/>
            <person name="Mori M."/>
            <person name="Yoshida Y."/>
            <person name="Ohtoshi R."/>
            <person name="Malay A.D."/>
            <person name="Moran D.A.P."/>
            <person name="Tomita M."/>
            <person name="Numata K."/>
            <person name="Arakawa K."/>
        </authorList>
    </citation>
    <scope>NUCLEOTIDE SEQUENCE</scope>
</reference>
<dbReference type="EMBL" id="BMAW01008024">
    <property type="protein sequence ID" value="GFT06519.1"/>
    <property type="molecule type" value="Genomic_DNA"/>
</dbReference>
<keyword evidence="1" id="KW-1133">Transmembrane helix</keyword>
<organism evidence="2 3">
    <name type="scientific">Nephila pilipes</name>
    <name type="common">Giant wood spider</name>
    <name type="synonym">Nephila maculata</name>
    <dbReference type="NCBI Taxonomy" id="299642"/>
    <lineage>
        <taxon>Eukaryota</taxon>
        <taxon>Metazoa</taxon>
        <taxon>Ecdysozoa</taxon>
        <taxon>Arthropoda</taxon>
        <taxon>Chelicerata</taxon>
        <taxon>Arachnida</taxon>
        <taxon>Araneae</taxon>
        <taxon>Araneomorphae</taxon>
        <taxon>Entelegynae</taxon>
        <taxon>Araneoidea</taxon>
        <taxon>Nephilidae</taxon>
        <taxon>Nephila</taxon>
    </lineage>
</organism>
<keyword evidence="1" id="KW-0812">Transmembrane</keyword>
<dbReference type="Proteomes" id="UP000887013">
    <property type="component" value="Unassembled WGS sequence"/>
</dbReference>
<protein>
    <submittedName>
        <fullName evidence="2">Uncharacterized protein</fullName>
    </submittedName>
</protein>
<comment type="caution">
    <text evidence="2">The sequence shown here is derived from an EMBL/GenBank/DDBJ whole genome shotgun (WGS) entry which is preliminary data.</text>
</comment>
<evidence type="ECO:0000313" key="2">
    <source>
        <dbReference type="EMBL" id="GFT06519.1"/>
    </source>
</evidence>
<keyword evidence="1" id="KW-0472">Membrane</keyword>
<name>A0A8X6NBU4_NEPPI</name>
<accession>A0A8X6NBU4</accession>
<proteinExistence type="predicted"/>
<sequence length="114" mass="13233">MRQIRNCVLKFFDLRQTDHDWRRLILRGIINKVSISSWLMYKSSIFPSVRTIVVLLAENNMLNFNFSYLFHIVFVVAILVLGTVDISEAGGPGCRKLIPVYNTFLNSKIPNNYH</sequence>
<evidence type="ECO:0000256" key="1">
    <source>
        <dbReference type="SAM" id="Phobius"/>
    </source>
</evidence>